<dbReference type="Proteomes" id="UP000243975">
    <property type="component" value="Unassembled WGS sequence"/>
</dbReference>
<keyword evidence="3" id="KW-0479">Metal-binding</keyword>
<keyword evidence="2 11" id="KW-0812">Transmembrane</keyword>
<dbReference type="InterPro" id="IPR013083">
    <property type="entry name" value="Znf_RING/FYVE/PHD"/>
</dbReference>
<keyword evidence="7 11" id="KW-0472">Membrane</keyword>
<dbReference type="EMBL" id="LEKV01004802">
    <property type="protein sequence ID" value="KVH92892.1"/>
    <property type="molecule type" value="Genomic_DNA"/>
</dbReference>
<dbReference type="CDD" id="cd16461">
    <property type="entry name" value="RING-H2_EL5-like"/>
    <property type="match status" value="1"/>
</dbReference>
<dbReference type="GO" id="GO:0016567">
    <property type="term" value="P:protein ubiquitination"/>
    <property type="evidence" value="ECO:0007669"/>
    <property type="project" value="UniProtKB-UniPathway"/>
</dbReference>
<keyword evidence="5" id="KW-0862">Zinc</keyword>
<evidence type="ECO:0000256" key="8">
    <source>
        <dbReference type="ARBA" id="ARBA00024209"/>
    </source>
</evidence>
<dbReference type="Pfam" id="PF13639">
    <property type="entry name" value="zf-RING_2"/>
    <property type="match status" value="1"/>
</dbReference>
<dbReference type="Gramene" id="KVH92892">
    <property type="protein sequence ID" value="KVH92892"/>
    <property type="gene ID" value="Ccrd_005067"/>
</dbReference>
<feature type="compositionally biased region" description="Polar residues" evidence="10">
    <location>
        <begin position="194"/>
        <end position="203"/>
    </location>
</feature>
<dbReference type="AlphaFoldDB" id="A0A118JV84"/>
<evidence type="ECO:0000256" key="7">
    <source>
        <dbReference type="ARBA" id="ARBA00023136"/>
    </source>
</evidence>
<sequence length="209" mass="23868">MDPDDSGVMDLTRNIMLVSIAALFILTLFFLFLHLYSKWYSYRLRQTAIPDPQQRPLDASFLKIIQFHPNDFQHGLECAICLSQLQQGDKARILPKCNHGFHMECIDMWFHSHSTCPICRDQVSQQHSPTHDVTNHHQEEPASSSLHDRRIRPDLVIDIPAALSNQEEEEQQQQQQLSNRCSSGMRSLKKIFSPGTSSGSNVKSCPLTP</sequence>
<dbReference type="Gene3D" id="3.30.40.10">
    <property type="entry name" value="Zinc/RING finger domain, C3HC4 (zinc finger)"/>
    <property type="match status" value="1"/>
</dbReference>
<dbReference type="PANTHER" id="PTHR46539:SF21">
    <property type="entry name" value="LOW QUALITY PROTEIN: RING-H2 FINGER PROTEIN ATL3-LIKE"/>
    <property type="match status" value="1"/>
</dbReference>
<feature type="region of interest" description="Disordered" evidence="10">
    <location>
        <begin position="127"/>
        <end position="151"/>
    </location>
</feature>
<dbReference type="PANTHER" id="PTHR46539">
    <property type="entry name" value="E3 UBIQUITIN-PROTEIN LIGASE ATL42"/>
    <property type="match status" value="1"/>
</dbReference>
<dbReference type="PROSITE" id="PS50089">
    <property type="entry name" value="ZF_RING_2"/>
    <property type="match status" value="1"/>
</dbReference>
<keyword evidence="14" id="KW-1185">Reference proteome</keyword>
<reference evidence="13 14" key="1">
    <citation type="journal article" date="2016" name="Sci. Rep.">
        <title>The genome sequence of the outbreeding globe artichoke constructed de novo incorporating a phase-aware low-pass sequencing strategy of F1 progeny.</title>
        <authorList>
            <person name="Scaglione D."/>
            <person name="Reyes-Chin-Wo S."/>
            <person name="Acquadro A."/>
            <person name="Froenicke L."/>
            <person name="Portis E."/>
            <person name="Beitel C."/>
            <person name="Tirone M."/>
            <person name="Mauro R."/>
            <person name="Lo Monaco A."/>
            <person name="Mauromicale G."/>
            <person name="Faccioli P."/>
            <person name="Cattivelli L."/>
            <person name="Rieseberg L."/>
            <person name="Michelmore R."/>
            <person name="Lanteri S."/>
        </authorList>
    </citation>
    <scope>NUCLEOTIDE SEQUENCE [LARGE SCALE GENOMIC DNA]</scope>
    <source>
        <strain evidence="13">2C</strain>
    </source>
</reference>
<dbReference type="GO" id="GO:0008270">
    <property type="term" value="F:zinc ion binding"/>
    <property type="evidence" value="ECO:0007669"/>
    <property type="project" value="UniProtKB-KW"/>
</dbReference>
<proteinExistence type="inferred from homology"/>
<feature type="compositionally biased region" description="Basic and acidic residues" evidence="10">
    <location>
        <begin position="129"/>
        <end position="151"/>
    </location>
</feature>
<dbReference type="OMA" id="FCEPESG"/>
<evidence type="ECO:0000256" key="4">
    <source>
        <dbReference type="ARBA" id="ARBA00022771"/>
    </source>
</evidence>
<feature type="region of interest" description="Disordered" evidence="10">
    <location>
        <begin position="188"/>
        <end position="209"/>
    </location>
</feature>
<name>A0A118JV84_CYNCS</name>
<dbReference type="GO" id="GO:0016020">
    <property type="term" value="C:membrane"/>
    <property type="evidence" value="ECO:0007669"/>
    <property type="project" value="UniProtKB-SubCell"/>
</dbReference>
<evidence type="ECO:0000256" key="10">
    <source>
        <dbReference type="SAM" id="MobiDB-lite"/>
    </source>
</evidence>
<dbReference type="InterPro" id="IPR001841">
    <property type="entry name" value="Znf_RING"/>
</dbReference>
<evidence type="ECO:0000256" key="5">
    <source>
        <dbReference type="ARBA" id="ARBA00022833"/>
    </source>
</evidence>
<evidence type="ECO:0000313" key="13">
    <source>
        <dbReference type="EMBL" id="KVH92892.1"/>
    </source>
</evidence>
<evidence type="ECO:0000256" key="11">
    <source>
        <dbReference type="SAM" id="Phobius"/>
    </source>
</evidence>
<feature type="domain" description="RING-type" evidence="12">
    <location>
        <begin position="78"/>
        <end position="120"/>
    </location>
</feature>
<protein>
    <submittedName>
        <fullName evidence="13">Zinc finger, RING/FYVE/PHD-type</fullName>
    </submittedName>
</protein>
<evidence type="ECO:0000313" key="14">
    <source>
        <dbReference type="Proteomes" id="UP000243975"/>
    </source>
</evidence>
<gene>
    <name evidence="13" type="ORF">Ccrd_005067</name>
</gene>
<keyword evidence="4 9" id="KW-0863">Zinc-finger</keyword>
<evidence type="ECO:0000256" key="3">
    <source>
        <dbReference type="ARBA" id="ARBA00022723"/>
    </source>
</evidence>
<comment type="similarity">
    <text evidence="8">Belongs to the RING-type zinc finger family. ATL subfamily.</text>
</comment>
<dbReference type="SUPFAM" id="SSF57850">
    <property type="entry name" value="RING/U-box"/>
    <property type="match status" value="1"/>
</dbReference>
<keyword evidence="6 11" id="KW-1133">Transmembrane helix</keyword>
<organism evidence="13 14">
    <name type="scientific">Cynara cardunculus var. scolymus</name>
    <name type="common">Globe artichoke</name>
    <name type="synonym">Cynara scolymus</name>
    <dbReference type="NCBI Taxonomy" id="59895"/>
    <lineage>
        <taxon>Eukaryota</taxon>
        <taxon>Viridiplantae</taxon>
        <taxon>Streptophyta</taxon>
        <taxon>Embryophyta</taxon>
        <taxon>Tracheophyta</taxon>
        <taxon>Spermatophyta</taxon>
        <taxon>Magnoliopsida</taxon>
        <taxon>eudicotyledons</taxon>
        <taxon>Gunneridae</taxon>
        <taxon>Pentapetalae</taxon>
        <taxon>asterids</taxon>
        <taxon>campanulids</taxon>
        <taxon>Asterales</taxon>
        <taxon>Asteraceae</taxon>
        <taxon>Carduoideae</taxon>
        <taxon>Cardueae</taxon>
        <taxon>Carduinae</taxon>
        <taxon>Cynara</taxon>
    </lineage>
</organism>
<evidence type="ECO:0000256" key="9">
    <source>
        <dbReference type="PROSITE-ProRule" id="PRU00175"/>
    </source>
</evidence>
<evidence type="ECO:0000256" key="2">
    <source>
        <dbReference type="ARBA" id="ARBA00022692"/>
    </source>
</evidence>
<accession>A0A118JV84</accession>
<comment type="subcellular location">
    <subcellularLocation>
        <location evidence="1">Membrane</location>
    </subcellularLocation>
</comment>
<dbReference type="UniPathway" id="UPA00143"/>
<evidence type="ECO:0000259" key="12">
    <source>
        <dbReference type="PROSITE" id="PS50089"/>
    </source>
</evidence>
<evidence type="ECO:0000256" key="6">
    <source>
        <dbReference type="ARBA" id="ARBA00022989"/>
    </source>
</evidence>
<dbReference type="SMART" id="SM00184">
    <property type="entry name" value="RING"/>
    <property type="match status" value="1"/>
</dbReference>
<feature type="transmembrane region" description="Helical" evidence="11">
    <location>
        <begin position="15"/>
        <end position="36"/>
    </location>
</feature>
<evidence type="ECO:0000256" key="1">
    <source>
        <dbReference type="ARBA" id="ARBA00004370"/>
    </source>
</evidence>
<comment type="caution">
    <text evidence="13">The sequence shown here is derived from an EMBL/GenBank/DDBJ whole genome shotgun (WGS) entry which is preliminary data.</text>
</comment>